<gene>
    <name evidence="2" type="ORF">UFOPK3610_01525</name>
</gene>
<dbReference type="PANTHER" id="PTHR43244:SF2">
    <property type="entry name" value="CONSERVED HYPOTHETICAL ALANINE AND PROLINE-RICH PROTEIN"/>
    <property type="match status" value="1"/>
</dbReference>
<dbReference type="GO" id="GO:0016705">
    <property type="term" value="F:oxidoreductase activity, acting on paired donors, with incorporation or reduction of molecular oxygen"/>
    <property type="evidence" value="ECO:0007669"/>
    <property type="project" value="InterPro"/>
</dbReference>
<protein>
    <submittedName>
        <fullName evidence="2">Unannotated protein</fullName>
    </submittedName>
</protein>
<dbReference type="Gene3D" id="3.20.20.30">
    <property type="entry name" value="Luciferase-like domain"/>
    <property type="match status" value="1"/>
</dbReference>
<dbReference type="SUPFAM" id="SSF51679">
    <property type="entry name" value="Bacterial luciferase-like"/>
    <property type="match status" value="1"/>
</dbReference>
<organism evidence="2">
    <name type="scientific">freshwater metagenome</name>
    <dbReference type="NCBI Taxonomy" id="449393"/>
    <lineage>
        <taxon>unclassified sequences</taxon>
        <taxon>metagenomes</taxon>
        <taxon>ecological metagenomes</taxon>
    </lineage>
</organism>
<proteinExistence type="predicted"/>
<dbReference type="InterPro" id="IPR050564">
    <property type="entry name" value="F420-G6PD/mer"/>
</dbReference>
<dbReference type="EMBL" id="CAFBMR010000076">
    <property type="protein sequence ID" value="CAB4923049.1"/>
    <property type="molecule type" value="Genomic_DNA"/>
</dbReference>
<feature type="domain" description="Luciferase-like" evidence="1">
    <location>
        <begin position="4"/>
        <end position="98"/>
    </location>
</feature>
<dbReference type="InterPro" id="IPR011251">
    <property type="entry name" value="Luciferase-like_dom"/>
</dbReference>
<reference evidence="2" key="1">
    <citation type="submission" date="2020-05" db="EMBL/GenBank/DDBJ databases">
        <authorList>
            <person name="Chiriac C."/>
            <person name="Salcher M."/>
            <person name="Ghai R."/>
            <person name="Kavagutti S V."/>
        </authorList>
    </citation>
    <scope>NUCLEOTIDE SEQUENCE</scope>
</reference>
<dbReference type="Pfam" id="PF00296">
    <property type="entry name" value="Bac_luciferase"/>
    <property type="match status" value="1"/>
</dbReference>
<evidence type="ECO:0000313" key="2">
    <source>
        <dbReference type="EMBL" id="CAB4923049.1"/>
    </source>
</evidence>
<dbReference type="AlphaFoldDB" id="A0A6J7HYH4"/>
<accession>A0A6J7HYH4</accession>
<name>A0A6J7HYH4_9ZZZZ</name>
<dbReference type="PANTHER" id="PTHR43244">
    <property type="match status" value="1"/>
</dbReference>
<sequence length="128" mass="14182">MMSFIVTGETDEDTARAAQAVREQIGFYGSTPAYRTVMELHGWGEVADELNAMSREGGAAWSRLGEVITDEMLNEFAVVAAPDRVAQALVDRFDGVVDRLSFYVPYESSDELWDQIAVDVRKIQAETA</sequence>
<evidence type="ECO:0000259" key="1">
    <source>
        <dbReference type="Pfam" id="PF00296"/>
    </source>
</evidence>
<dbReference type="InterPro" id="IPR036661">
    <property type="entry name" value="Luciferase-like_sf"/>
</dbReference>